<dbReference type="OrthoDB" id="9803916at2"/>
<gene>
    <name evidence="9" type="primary">rnj</name>
    <name evidence="15" type="ordered locus">Bint_1838</name>
</gene>
<dbReference type="KEGG" id="bip:Bint_1838"/>
<dbReference type="NCBIfam" id="TIGR00649">
    <property type="entry name" value="MG423"/>
    <property type="match status" value="1"/>
</dbReference>
<dbReference type="GO" id="GO:0008270">
    <property type="term" value="F:zinc ion binding"/>
    <property type="evidence" value="ECO:0007669"/>
    <property type="project" value="InterPro"/>
</dbReference>
<dbReference type="PIRSF" id="PIRSF004803">
    <property type="entry name" value="RnjA"/>
    <property type="match status" value="1"/>
</dbReference>
<dbReference type="InterPro" id="IPR041636">
    <property type="entry name" value="RNase_J_C"/>
</dbReference>
<comment type="cofactor">
    <cofactor evidence="12">
        <name>Zn(2+)</name>
        <dbReference type="ChEBI" id="CHEBI:29105"/>
    </cofactor>
    <text evidence="12">Binds 2 Zn(2+) ions per subunit. It is not clear if Zn(2+) or Mg(2+) is physiologically important.</text>
</comment>
<keyword evidence="1 9" id="KW-0963">Cytoplasm</keyword>
<evidence type="ECO:0000259" key="14">
    <source>
        <dbReference type="SMART" id="SM00849"/>
    </source>
</evidence>
<keyword evidence="3 12" id="KW-0479">Metal-binding</keyword>
<keyword evidence="7 9" id="KW-0269">Exonuclease</keyword>
<evidence type="ECO:0000256" key="11">
    <source>
        <dbReference type="PIRSR" id="PIRSR004803-2"/>
    </source>
</evidence>
<dbReference type="GO" id="GO:0006364">
    <property type="term" value="P:rRNA processing"/>
    <property type="evidence" value="ECO:0007669"/>
    <property type="project" value="UniProtKB-UniRule"/>
</dbReference>
<keyword evidence="6 12" id="KW-0862">Zinc</keyword>
<dbReference type="InterPro" id="IPR030854">
    <property type="entry name" value="RNase_J_bac"/>
</dbReference>
<dbReference type="GO" id="GO:0003723">
    <property type="term" value="F:RNA binding"/>
    <property type="evidence" value="ECO:0007669"/>
    <property type="project" value="UniProtKB-UniRule"/>
</dbReference>
<accession>G0EJQ8</accession>
<proteinExistence type="inferred from homology"/>
<dbReference type="CDD" id="cd07714">
    <property type="entry name" value="RNaseJ_MBL-fold"/>
    <property type="match status" value="1"/>
</dbReference>
<feature type="domain" description="Metallo-beta-lactamase" evidence="14">
    <location>
        <begin position="20"/>
        <end position="216"/>
    </location>
</feature>
<feature type="binding site" evidence="12">
    <location>
        <position position="164"/>
    </location>
    <ligand>
        <name>Zn(2+)</name>
        <dbReference type="ChEBI" id="CHEBI:29105"/>
        <label>2</label>
        <note>catalytic</note>
    </ligand>
</feature>
<comment type="subcellular location">
    <subcellularLocation>
        <location evidence="9">Cytoplasm</location>
    </subcellularLocation>
</comment>
<dbReference type="EMBL" id="CP002874">
    <property type="protein sequence ID" value="AEM22454.1"/>
    <property type="molecule type" value="Genomic_DNA"/>
</dbReference>
<evidence type="ECO:0000256" key="5">
    <source>
        <dbReference type="ARBA" id="ARBA00022801"/>
    </source>
</evidence>
<evidence type="ECO:0000256" key="1">
    <source>
        <dbReference type="ARBA" id="ARBA00022490"/>
    </source>
</evidence>
<keyword evidence="4 9" id="KW-0255">Endonuclease</keyword>
<dbReference type="PANTHER" id="PTHR43694">
    <property type="entry name" value="RIBONUCLEASE J"/>
    <property type="match status" value="1"/>
</dbReference>
<name>G0EJQ8_BRAIP</name>
<dbReference type="Pfam" id="PF17770">
    <property type="entry name" value="RNase_J_C"/>
    <property type="match status" value="1"/>
</dbReference>
<dbReference type="GO" id="GO:0005737">
    <property type="term" value="C:cytoplasm"/>
    <property type="evidence" value="ECO:0007669"/>
    <property type="project" value="UniProtKB-SubCell"/>
</dbReference>
<evidence type="ECO:0000313" key="15">
    <source>
        <dbReference type="EMBL" id="AEM22454.1"/>
    </source>
</evidence>
<dbReference type="GO" id="GO:0004521">
    <property type="term" value="F:RNA endonuclease activity"/>
    <property type="evidence" value="ECO:0007669"/>
    <property type="project" value="UniProtKB-UniRule"/>
</dbReference>
<evidence type="ECO:0000256" key="12">
    <source>
        <dbReference type="PIRSR" id="PIRSR004803-3"/>
    </source>
</evidence>
<dbReference type="GeneID" id="44970361"/>
<dbReference type="Pfam" id="PF22505">
    <property type="entry name" value="RNase_J_b_CASP"/>
    <property type="match status" value="1"/>
</dbReference>
<dbReference type="eggNOG" id="COG0595">
    <property type="taxonomic scope" value="Bacteria"/>
</dbReference>
<dbReference type="InterPro" id="IPR036866">
    <property type="entry name" value="RibonucZ/Hydroxyglut_hydro"/>
</dbReference>
<feature type="binding site" evidence="9 11">
    <location>
        <begin position="364"/>
        <end position="368"/>
    </location>
    <ligand>
        <name>substrate</name>
    </ligand>
</feature>
<evidence type="ECO:0000256" key="2">
    <source>
        <dbReference type="ARBA" id="ARBA00022722"/>
    </source>
</evidence>
<feature type="binding site" evidence="12">
    <location>
        <position position="444"/>
    </location>
    <ligand>
        <name>Ca(2+)</name>
        <dbReference type="ChEBI" id="CHEBI:29108"/>
    </ligand>
</feature>
<feature type="binding site" evidence="12">
    <location>
        <position position="76"/>
    </location>
    <ligand>
        <name>Zn(2+)</name>
        <dbReference type="ChEBI" id="CHEBI:29105"/>
        <label>1</label>
        <note>catalytic</note>
    </ligand>
</feature>
<dbReference type="GO" id="GO:0004534">
    <property type="term" value="F:5'-3' RNA exonuclease activity"/>
    <property type="evidence" value="ECO:0007669"/>
    <property type="project" value="UniProtKB-UniRule"/>
</dbReference>
<reference evidence="15 16" key="1">
    <citation type="journal article" date="2011" name="BMC Genomics">
        <title>Complete genome sequence of Brachyspira intermedia reveals unique genomic features in Brachyspira species and phage-mediated horizontal gene transfer.</title>
        <authorList>
            <person name="Hafstrom T."/>
            <person name="Jansson D.S."/>
            <person name="Segerman B."/>
        </authorList>
    </citation>
    <scope>NUCLEOTIDE SEQUENCE [LARGE SCALE GENOMIC DNA]</scope>
    <source>
        <strain evidence="16">ATCC 51140 / PWS/A</strain>
    </source>
</reference>
<comment type="cofactor">
    <cofactor evidence="12">
        <name>Ca(2+)</name>
        <dbReference type="ChEBI" id="CHEBI:29108"/>
    </cofactor>
    <text evidence="12">Binds 1 Ca(2+) cation per subunit. Seen in 1 crystal structure, it is not clear if it is physiologically important.</text>
</comment>
<dbReference type="PATRIC" id="fig|1045858.4.peg.1840"/>
<evidence type="ECO:0000256" key="10">
    <source>
        <dbReference type="PIRSR" id="PIRSR004803-1"/>
    </source>
</evidence>
<dbReference type="PANTHER" id="PTHR43694:SF1">
    <property type="entry name" value="RIBONUCLEASE J"/>
    <property type="match status" value="1"/>
</dbReference>
<dbReference type="HOGENOM" id="CLU_008727_3_1_12"/>
<feature type="compositionally biased region" description="Basic residues" evidence="13">
    <location>
        <begin position="624"/>
        <end position="637"/>
    </location>
</feature>
<evidence type="ECO:0000256" key="6">
    <source>
        <dbReference type="ARBA" id="ARBA00022833"/>
    </source>
</evidence>
<evidence type="ECO:0000256" key="4">
    <source>
        <dbReference type="ARBA" id="ARBA00022759"/>
    </source>
</evidence>
<feature type="active site" description="Proton acceptor" evidence="10">
    <location>
        <position position="368"/>
    </location>
</feature>
<dbReference type="Proteomes" id="UP000008522">
    <property type="component" value="Chromosome"/>
</dbReference>
<dbReference type="InterPro" id="IPR055132">
    <property type="entry name" value="RNase_J_b_CASP"/>
</dbReference>
<keyword evidence="16" id="KW-1185">Reference proteome</keyword>
<keyword evidence="2 9" id="KW-0540">Nuclease</keyword>
<evidence type="ECO:0000256" key="3">
    <source>
        <dbReference type="ARBA" id="ARBA00022723"/>
    </source>
</evidence>
<protein>
    <recommendedName>
        <fullName evidence="9">Ribonuclease J</fullName>
        <shortName evidence="9">RNase J</shortName>
        <ecNumber evidence="9">3.1.-.-</ecNumber>
    </recommendedName>
</protein>
<dbReference type="PROSITE" id="PS01292">
    <property type="entry name" value="UPF0036"/>
    <property type="match status" value="1"/>
</dbReference>
<dbReference type="InterPro" id="IPR001279">
    <property type="entry name" value="Metallo-B-lactamas"/>
</dbReference>
<dbReference type="Gene3D" id="3.40.50.10710">
    <property type="entry name" value="Metallo-hydrolase/oxidoreductase"/>
    <property type="match status" value="1"/>
</dbReference>
<keyword evidence="9" id="KW-0698">rRNA processing</keyword>
<evidence type="ECO:0000256" key="8">
    <source>
        <dbReference type="ARBA" id="ARBA00022884"/>
    </source>
</evidence>
<feature type="binding site" evidence="12">
    <location>
        <position position="75"/>
    </location>
    <ligand>
        <name>Zn(2+)</name>
        <dbReference type="ChEBI" id="CHEBI:29105"/>
        <label>1</label>
        <note>catalytic</note>
    </ligand>
</feature>
<dbReference type="InterPro" id="IPR001587">
    <property type="entry name" value="RNase_J_CS"/>
</dbReference>
<comment type="function">
    <text evidence="9">An RNase that has 5'-3' exonuclease and possibly endonuclease activity. Involved in maturation of rRNA and in some organisms also mRNA maturation and/or decay.</text>
</comment>
<keyword evidence="5 9" id="KW-0378">Hydrolase</keyword>
<evidence type="ECO:0000256" key="9">
    <source>
        <dbReference type="HAMAP-Rule" id="MF_01491"/>
    </source>
</evidence>
<feature type="binding site" evidence="12">
    <location>
        <position position="71"/>
    </location>
    <ligand>
        <name>Zn(2+)</name>
        <dbReference type="ChEBI" id="CHEBI:29105"/>
        <label>1</label>
        <note>catalytic</note>
    </ligand>
</feature>
<dbReference type="RefSeq" id="WP_014488275.1">
    <property type="nucleotide sequence ID" value="NC_017243.1"/>
</dbReference>
<comment type="similarity">
    <text evidence="9">Belongs to the metallo-beta-lactamase superfamily. RNA-metabolizing metallo-beta-lactamase-like family. Bacterial RNase J subfamily.</text>
</comment>
<comment type="subunit">
    <text evidence="9">Homodimer, may be a subunit of the RNA degradosome.</text>
</comment>
<feature type="region of interest" description="Disordered" evidence="13">
    <location>
        <begin position="593"/>
        <end position="637"/>
    </location>
</feature>
<feature type="binding site" evidence="12">
    <location>
        <position position="50"/>
    </location>
    <ligand>
        <name>Ca(2+)</name>
        <dbReference type="ChEBI" id="CHEBI:29108"/>
    </ligand>
</feature>
<dbReference type="Gene3D" id="3.60.15.10">
    <property type="entry name" value="Ribonuclease Z/Hydroxyacylglutathione hydrolase-like"/>
    <property type="match status" value="1"/>
</dbReference>
<dbReference type="EC" id="3.1.-.-" evidence="9"/>
<feature type="active site" description="Proton donor" evidence="10">
    <location>
        <position position="196"/>
    </location>
</feature>
<dbReference type="InterPro" id="IPR004613">
    <property type="entry name" value="RNase_J"/>
</dbReference>
<dbReference type="InterPro" id="IPR011108">
    <property type="entry name" value="RMMBL"/>
</dbReference>
<dbReference type="Pfam" id="PF00753">
    <property type="entry name" value="Lactamase_B"/>
    <property type="match status" value="1"/>
</dbReference>
<feature type="binding site" evidence="12">
    <location>
        <position position="48"/>
    </location>
    <ligand>
        <name>Ca(2+)</name>
        <dbReference type="ChEBI" id="CHEBI:29108"/>
    </ligand>
</feature>
<evidence type="ECO:0000256" key="13">
    <source>
        <dbReference type="SAM" id="MobiDB-lite"/>
    </source>
</evidence>
<evidence type="ECO:0000256" key="7">
    <source>
        <dbReference type="ARBA" id="ARBA00022839"/>
    </source>
</evidence>
<feature type="binding site" evidence="12">
    <location>
        <position position="142"/>
    </location>
    <ligand>
        <name>Zn(2+)</name>
        <dbReference type="ChEBI" id="CHEBI:29105"/>
        <label>1</label>
        <note>catalytic</note>
    </ligand>
</feature>
<sequence length="637" mass="72307">MNNNNDKIRIIPLGGVQEIGMNMTVIEYGNELLIVDCGFMFPRYHMLGIDYVIPDTSYLEDKNIIGLILTHGHEDHIGAIPHFLRKFPDIPIYGSRLTLAFLRAKLNDYKNEYKDTKLYEVEPRNKIQLGMNFDIEFIRVNHSIPDGVGIAITTPLGVIIHTGDFKIDLNPTTDKFIDLYKFAEYGENGVLLMLADSTNCQRDGFSMSESVVQNNMTPLFAYEDGMIIVAVFASSIERIQDLVTAAKVNNKFVAFSGRSLIKFTKIAQDMGYLNLYDIVIPIDKINKYPREKIVCITTGTQGEPYSSLSLIAAEAHKHIKVEDGDMVIFSSSVIPGNEMAVTRMINNLFDLGAKMVGEDKKLLHVSGHASSEDLKLMYRLVKPKYFIPIHGEKRHLITHIKLVENLNGLDTKGFLLYNGDVLEIDETLEAKITEPIEIRNIYVDGKGVGDLEESIFYDREQLSLNGVVVANVVAKKNAAGQYDIKVDLESKGFTYTGGEKERIINKTEQLREEGISSAIEAVRKLLNRNKRTPSTIKYEVREALRKKFIQIIGREPVIFVCLYMDHVYIEQSHSSNDDNDNIDKNNIENIEIENNNDEEKEKCHTKKKKRIKKTVIKKNTSQIKRLKSKKKKAVKES</sequence>
<keyword evidence="8 9" id="KW-0694">RNA-binding</keyword>
<feature type="binding site" evidence="12">
    <location>
        <position position="73"/>
    </location>
    <ligand>
        <name>Zn(2+)</name>
        <dbReference type="ChEBI" id="CHEBI:29105"/>
        <label>1</label>
        <note>catalytic</note>
    </ligand>
</feature>
<dbReference type="InterPro" id="IPR042173">
    <property type="entry name" value="RNase_J_2"/>
</dbReference>
<dbReference type="SUPFAM" id="SSF56281">
    <property type="entry name" value="Metallo-hydrolase/oxidoreductase"/>
    <property type="match status" value="1"/>
</dbReference>
<organism evidence="15 16">
    <name type="scientific">Brachyspira intermedia (strain ATCC 51140 / PWS/A)</name>
    <name type="common">Serpulina intermedia</name>
    <dbReference type="NCBI Taxonomy" id="1045858"/>
    <lineage>
        <taxon>Bacteria</taxon>
        <taxon>Pseudomonadati</taxon>
        <taxon>Spirochaetota</taxon>
        <taxon>Spirochaetia</taxon>
        <taxon>Brachyspirales</taxon>
        <taxon>Brachyspiraceae</taxon>
        <taxon>Brachyspira</taxon>
    </lineage>
</organism>
<feature type="binding site" evidence="12">
    <location>
        <position position="390"/>
    </location>
    <ligand>
        <name>Zn(2+)</name>
        <dbReference type="ChEBI" id="CHEBI:29105"/>
        <label>2</label>
        <note>catalytic</note>
    </ligand>
</feature>
<dbReference type="HAMAP" id="MF_01491">
    <property type="entry name" value="RNase_J_bact"/>
    <property type="match status" value="1"/>
</dbReference>
<dbReference type="Gene3D" id="3.10.20.580">
    <property type="match status" value="1"/>
</dbReference>
<evidence type="ECO:0000313" key="16">
    <source>
        <dbReference type="Proteomes" id="UP000008522"/>
    </source>
</evidence>
<dbReference type="AlphaFoldDB" id="G0EJQ8"/>
<dbReference type="SMART" id="SM00849">
    <property type="entry name" value="Lactamase_B"/>
    <property type="match status" value="1"/>
</dbReference>
<feature type="compositionally biased region" description="Basic residues" evidence="13">
    <location>
        <begin position="603"/>
        <end position="616"/>
    </location>
</feature>
<keyword evidence="12" id="KW-0106">Calcium</keyword>
<dbReference type="Pfam" id="PF07521">
    <property type="entry name" value="RMMBL"/>
    <property type="match status" value="1"/>
</dbReference>